<evidence type="ECO:0000256" key="4">
    <source>
        <dbReference type="ARBA" id="ARBA00022692"/>
    </source>
</evidence>
<evidence type="ECO:0000313" key="16">
    <source>
        <dbReference type="Proteomes" id="UP001374535"/>
    </source>
</evidence>
<keyword evidence="2 13" id="KW-0723">Serine/threonine-protein kinase</keyword>
<evidence type="ECO:0000313" key="15">
    <source>
        <dbReference type="EMBL" id="WVY98199.1"/>
    </source>
</evidence>
<dbReference type="GO" id="GO:0005886">
    <property type="term" value="C:plasma membrane"/>
    <property type="evidence" value="ECO:0007669"/>
    <property type="project" value="UniProtKB-ARBA"/>
</dbReference>
<evidence type="ECO:0000256" key="10">
    <source>
        <dbReference type="ARBA" id="ARBA00023136"/>
    </source>
</evidence>
<dbReference type="Proteomes" id="UP001374535">
    <property type="component" value="Chromosome 9"/>
</dbReference>
<dbReference type="PROSITE" id="PS00107">
    <property type="entry name" value="PROTEIN_KINASE_ATP"/>
    <property type="match status" value="1"/>
</dbReference>
<name>A0AAQ3MV10_VIGMU</name>
<dbReference type="PROSITE" id="PS00108">
    <property type="entry name" value="PROTEIN_KINASE_ST"/>
    <property type="match status" value="1"/>
</dbReference>
<dbReference type="AlphaFoldDB" id="A0AAQ3MV10"/>
<keyword evidence="10" id="KW-0472">Membrane</keyword>
<evidence type="ECO:0000256" key="6">
    <source>
        <dbReference type="ARBA" id="ARBA00022741"/>
    </source>
</evidence>
<dbReference type="EMBL" id="CP144692">
    <property type="protein sequence ID" value="WVY98199.1"/>
    <property type="molecule type" value="Genomic_DNA"/>
</dbReference>
<proteinExistence type="inferred from homology"/>
<evidence type="ECO:0000256" key="12">
    <source>
        <dbReference type="PROSITE-ProRule" id="PRU10141"/>
    </source>
</evidence>
<evidence type="ECO:0000256" key="9">
    <source>
        <dbReference type="ARBA" id="ARBA00022989"/>
    </source>
</evidence>
<evidence type="ECO:0000256" key="7">
    <source>
        <dbReference type="ARBA" id="ARBA00022777"/>
    </source>
</evidence>
<evidence type="ECO:0000256" key="8">
    <source>
        <dbReference type="ARBA" id="ARBA00022840"/>
    </source>
</evidence>
<feature type="binding site" evidence="12">
    <location>
        <position position="92"/>
    </location>
    <ligand>
        <name>ATP</name>
        <dbReference type="ChEBI" id="CHEBI:30616"/>
    </ligand>
</feature>
<dbReference type="InterPro" id="IPR011009">
    <property type="entry name" value="Kinase-like_dom_sf"/>
</dbReference>
<organism evidence="15 16">
    <name type="scientific">Vigna mungo</name>
    <name type="common">Black gram</name>
    <name type="synonym">Phaseolus mungo</name>
    <dbReference type="NCBI Taxonomy" id="3915"/>
    <lineage>
        <taxon>Eukaryota</taxon>
        <taxon>Viridiplantae</taxon>
        <taxon>Streptophyta</taxon>
        <taxon>Embryophyta</taxon>
        <taxon>Tracheophyta</taxon>
        <taxon>Spermatophyta</taxon>
        <taxon>Magnoliopsida</taxon>
        <taxon>eudicotyledons</taxon>
        <taxon>Gunneridae</taxon>
        <taxon>Pentapetalae</taxon>
        <taxon>rosids</taxon>
        <taxon>fabids</taxon>
        <taxon>Fabales</taxon>
        <taxon>Fabaceae</taxon>
        <taxon>Papilionoideae</taxon>
        <taxon>50 kb inversion clade</taxon>
        <taxon>NPAAA clade</taxon>
        <taxon>indigoferoid/millettioid clade</taxon>
        <taxon>Phaseoleae</taxon>
        <taxon>Vigna</taxon>
    </lineage>
</organism>
<dbReference type="InterPro" id="IPR017441">
    <property type="entry name" value="Protein_kinase_ATP_BS"/>
</dbReference>
<dbReference type="InterPro" id="IPR000719">
    <property type="entry name" value="Prot_kinase_dom"/>
</dbReference>
<keyword evidence="3" id="KW-0808">Transferase</keyword>
<evidence type="ECO:0000256" key="5">
    <source>
        <dbReference type="ARBA" id="ARBA00022729"/>
    </source>
</evidence>
<dbReference type="GO" id="GO:0005524">
    <property type="term" value="F:ATP binding"/>
    <property type="evidence" value="ECO:0007669"/>
    <property type="project" value="UniProtKB-UniRule"/>
</dbReference>
<keyword evidence="5" id="KW-0732">Signal</keyword>
<protein>
    <recommendedName>
        <fullName evidence="14">Protein kinase domain-containing protein</fullName>
    </recommendedName>
</protein>
<evidence type="ECO:0000256" key="11">
    <source>
        <dbReference type="ARBA" id="ARBA00023180"/>
    </source>
</evidence>
<dbReference type="PROSITE" id="PS50011">
    <property type="entry name" value="PROTEIN_KINASE_DOM"/>
    <property type="match status" value="1"/>
</dbReference>
<dbReference type="InterPro" id="IPR008271">
    <property type="entry name" value="Ser/Thr_kinase_AS"/>
</dbReference>
<dbReference type="FunFam" id="1.10.510.10:FF:000161">
    <property type="entry name" value="Wall-associated receptor kinase-like 20"/>
    <property type="match status" value="1"/>
</dbReference>
<keyword evidence="16" id="KW-1185">Reference proteome</keyword>
<evidence type="ECO:0000256" key="1">
    <source>
        <dbReference type="ARBA" id="ARBA00004167"/>
    </source>
</evidence>
<sequence>MAGIGAGLCNVITLVLILTLRRCKYGGALALFRSRNGADIMTDRIFFGVPVFSYKELQEATNNFDRNRKLGEGGFGSVYYGKLEDGREVAVKLFSEHNYRRVQQFMNEIEILTHLRHRNLVSLYGCTSRHSRELLLVYEYVPNGTLACHLNRRDKLLTWPIRMQIAVETATALAYLHASDIIHRDVKSSNILLDTNFLVKVADFGLSRLIPTDASHVSTGPQGTPGYLDPEYFQHYQLTDKSDVFSFGVVVAELISSLPAVDAGRKSDEINLVSLAIKKIQNGKLSELVCESLGFESNEEVRRMVNSVAELAFLCVQGDRQLRPSMDEVVEALRKIQAGIGECDM</sequence>
<accession>A0AAQ3MV10</accession>
<keyword evidence="6 12" id="KW-0547">Nucleotide-binding</keyword>
<comment type="subcellular location">
    <subcellularLocation>
        <location evidence="1">Membrane</location>
        <topology evidence="1">Single-pass membrane protein</topology>
    </subcellularLocation>
</comment>
<keyword evidence="8 12" id="KW-0067">ATP-binding</keyword>
<dbReference type="Pfam" id="PF07714">
    <property type="entry name" value="PK_Tyr_Ser-Thr"/>
    <property type="match status" value="1"/>
</dbReference>
<dbReference type="PANTHER" id="PTHR46008:SF2">
    <property type="entry name" value="LEAF RUST 10 DISEASE-RESISTANCE LOCUS RECEPTOR-LIKE PROTEIN KINASE-LIKE 1.4"/>
    <property type="match status" value="1"/>
</dbReference>
<dbReference type="SMART" id="SM00220">
    <property type="entry name" value="S_TKc"/>
    <property type="match status" value="1"/>
</dbReference>
<dbReference type="Gene3D" id="1.10.510.10">
    <property type="entry name" value="Transferase(Phosphotransferase) domain 1"/>
    <property type="match status" value="1"/>
</dbReference>
<evidence type="ECO:0000256" key="3">
    <source>
        <dbReference type="ARBA" id="ARBA00022679"/>
    </source>
</evidence>
<dbReference type="Gene3D" id="3.30.200.20">
    <property type="entry name" value="Phosphorylase Kinase, domain 1"/>
    <property type="match status" value="1"/>
</dbReference>
<keyword evidence="11" id="KW-0325">Glycoprotein</keyword>
<reference evidence="15 16" key="1">
    <citation type="journal article" date="2023" name="Life. Sci Alliance">
        <title>Evolutionary insights into 3D genome organization and epigenetic landscape of Vigna mungo.</title>
        <authorList>
            <person name="Junaid A."/>
            <person name="Singh B."/>
            <person name="Bhatia S."/>
        </authorList>
    </citation>
    <scope>NUCLEOTIDE SEQUENCE [LARGE SCALE GENOMIC DNA]</scope>
    <source>
        <strain evidence="15">Urdbean</strain>
    </source>
</reference>
<evidence type="ECO:0000256" key="2">
    <source>
        <dbReference type="ARBA" id="ARBA00022527"/>
    </source>
</evidence>
<keyword evidence="7" id="KW-0418">Kinase</keyword>
<dbReference type="FunFam" id="3.30.200.20:FF:000162">
    <property type="entry name" value="Adenine nucleotide alpha hydrolase-like domain kinase"/>
    <property type="match status" value="1"/>
</dbReference>
<dbReference type="PIRSF" id="PIRSF000654">
    <property type="entry name" value="Integrin-linked_kinase"/>
    <property type="match status" value="1"/>
</dbReference>
<dbReference type="PANTHER" id="PTHR46008">
    <property type="entry name" value="LEAF RUST 10 DISEASE-RESISTANCE LOCUS RECEPTOR-LIKE PROTEIN KINASE-LIKE 1.4"/>
    <property type="match status" value="1"/>
</dbReference>
<feature type="domain" description="Protein kinase" evidence="14">
    <location>
        <begin position="64"/>
        <end position="340"/>
    </location>
</feature>
<comment type="similarity">
    <text evidence="13">Belongs to the protein kinase superfamily.</text>
</comment>
<keyword evidence="9" id="KW-1133">Transmembrane helix</keyword>
<evidence type="ECO:0000259" key="14">
    <source>
        <dbReference type="PROSITE" id="PS50011"/>
    </source>
</evidence>
<keyword evidence="4" id="KW-0812">Transmembrane</keyword>
<dbReference type="GO" id="GO:0004674">
    <property type="term" value="F:protein serine/threonine kinase activity"/>
    <property type="evidence" value="ECO:0007669"/>
    <property type="project" value="UniProtKB-KW"/>
</dbReference>
<dbReference type="SUPFAM" id="SSF56112">
    <property type="entry name" value="Protein kinase-like (PK-like)"/>
    <property type="match status" value="1"/>
</dbReference>
<gene>
    <name evidence="15" type="ORF">V8G54_030350</name>
</gene>
<dbReference type="InterPro" id="IPR001245">
    <property type="entry name" value="Ser-Thr/Tyr_kinase_cat_dom"/>
</dbReference>
<evidence type="ECO:0000256" key="13">
    <source>
        <dbReference type="RuleBase" id="RU000304"/>
    </source>
</evidence>